<dbReference type="SUPFAM" id="SSF53448">
    <property type="entry name" value="Nucleotide-diphospho-sugar transferases"/>
    <property type="match status" value="1"/>
</dbReference>
<evidence type="ECO:0000313" key="4">
    <source>
        <dbReference type="Proteomes" id="UP000503820"/>
    </source>
</evidence>
<feature type="domain" description="CBS" evidence="2">
    <location>
        <begin position="66"/>
        <end position="122"/>
    </location>
</feature>
<sequence length="354" mass="39978">MKKWRQGLIRQAAPLIDAIRLIDESALQIALVVDEQEHLVGTITDGDIRRTLLEQLPLDTPVSRVMCSTPMTARETDNNASVLAMMHSHDILHIPLVDDAGRLVGLRSLKELTSVPEQDNMVVLMAGGLGTRLRPLTENCPKPMLNIGGKPILETILENFIAHGFRRFTMCVNYMADIIKNHFGDGSRWNSHIQYVHESQRMGTAGALSLLPETPETPFFVMNGDLLTKTNFKQLIDFHTQKNSLATMCVREYELQIPFGVVHTDGERLTAIDEKPMHNFFVNAGIYVLNPDVLAMIPKGGFFDMPDLFKMLIADNRMTACFPLREYWLDIGRLDDFQRAEAEYVSNFCMTLKS</sequence>
<dbReference type="EMBL" id="BLVP01000035">
    <property type="protein sequence ID" value="GFM38107.1"/>
    <property type="molecule type" value="Genomic_DNA"/>
</dbReference>
<dbReference type="Gene3D" id="3.10.580.10">
    <property type="entry name" value="CBS-domain"/>
    <property type="match status" value="1"/>
</dbReference>
<evidence type="ECO:0000256" key="1">
    <source>
        <dbReference type="PROSITE-ProRule" id="PRU00703"/>
    </source>
</evidence>
<organism evidence="3 4">
    <name type="scientific">Desulfovibrio psychrotolerans</name>
    <dbReference type="NCBI Taxonomy" id="415242"/>
    <lineage>
        <taxon>Bacteria</taxon>
        <taxon>Pseudomonadati</taxon>
        <taxon>Thermodesulfobacteriota</taxon>
        <taxon>Desulfovibrionia</taxon>
        <taxon>Desulfovibrionales</taxon>
        <taxon>Desulfovibrionaceae</taxon>
        <taxon>Desulfovibrio</taxon>
    </lineage>
</organism>
<keyword evidence="4" id="KW-1185">Reference proteome</keyword>
<dbReference type="PANTHER" id="PTHR22572">
    <property type="entry name" value="SUGAR-1-PHOSPHATE GUANYL TRANSFERASE"/>
    <property type="match status" value="1"/>
</dbReference>
<dbReference type="Pfam" id="PF00483">
    <property type="entry name" value="NTP_transferase"/>
    <property type="match status" value="1"/>
</dbReference>
<dbReference type="InterPro" id="IPR050486">
    <property type="entry name" value="Mannose-1P_guanyltransferase"/>
</dbReference>
<dbReference type="RefSeq" id="WP_174410735.1">
    <property type="nucleotide sequence ID" value="NZ_BLVP01000035.1"/>
</dbReference>
<dbReference type="Proteomes" id="UP000503820">
    <property type="component" value="Unassembled WGS sequence"/>
</dbReference>
<dbReference type="InterPro" id="IPR046342">
    <property type="entry name" value="CBS_dom_sf"/>
</dbReference>
<dbReference type="InterPro" id="IPR029044">
    <property type="entry name" value="Nucleotide-diphossugar_trans"/>
</dbReference>
<dbReference type="Gene3D" id="3.90.550.10">
    <property type="entry name" value="Spore Coat Polysaccharide Biosynthesis Protein SpsA, Chain A"/>
    <property type="match status" value="1"/>
</dbReference>
<comment type="caution">
    <text evidence="3">The sequence shown here is derived from an EMBL/GenBank/DDBJ whole genome shotgun (WGS) entry which is preliminary data.</text>
</comment>
<dbReference type="CDD" id="cd04607">
    <property type="entry name" value="CBS_pair_NTP_transferase_assoc"/>
    <property type="match status" value="1"/>
</dbReference>
<keyword evidence="1" id="KW-0129">CBS domain</keyword>
<dbReference type="Pfam" id="PF00571">
    <property type="entry name" value="CBS"/>
    <property type="match status" value="2"/>
</dbReference>
<dbReference type="SUPFAM" id="SSF54631">
    <property type="entry name" value="CBS-domain pair"/>
    <property type="match status" value="1"/>
</dbReference>
<dbReference type="CDD" id="cd06426">
    <property type="entry name" value="NTP_transferase_like_2"/>
    <property type="match status" value="1"/>
</dbReference>
<evidence type="ECO:0000313" key="3">
    <source>
        <dbReference type="EMBL" id="GFM38107.1"/>
    </source>
</evidence>
<proteinExistence type="predicted"/>
<evidence type="ECO:0000259" key="2">
    <source>
        <dbReference type="PROSITE" id="PS51371"/>
    </source>
</evidence>
<dbReference type="InterPro" id="IPR000644">
    <property type="entry name" value="CBS_dom"/>
</dbReference>
<gene>
    <name evidence="3" type="ORF">DSM19430T_27910</name>
</gene>
<feature type="domain" description="CBS" evidence="2">
    <location>
        <begin position="1"/>
        <end position="58"/>
    </location>
</feature>
<dbReference type="PROSITE" id="PS51371">
    <property type="entry name" value="CBS"/>
    <property type="match status" value="2"/>
</dbReference>
<dbReference type="SMART" id="SM00116">
    <property type="entry name" value="CBS"/>
    <property type="match status" value="2"/>
</dbReference>
<dbReference type="InterPro" id="IPR005835">
    <property type="entry name" value="NTP_transferase_dom"/>
</dbReference>
<name>A0A7J0BWM0_9BACT</name>
<dbReference type="AlphaFoldDB" id="A0A7J0BWM0"/>
<protein>
    <submittedName>
        <fullName evidence="3">Alcohol dehydrogenase</fullName>
    </submittedName>
</protein>
<reference evidence="3 4" key="1">
    <citation type="submission" date="2020-05" db="EMBL/GenBank/DDBJ databases">
        <title>Draft genome sequence of Desulfovibrio psychrotolerans JS1T.</title>
        <authorList>
            <person name="Ueno A."/>
            <person name="Tamazawa S."/>
            <person name="Tamamura S."/>
            <person name="Murakami T."/>
            <person name="Kiyama T."/>
            <person name="Inomata H."/>
            <person name="Amano Y."/>
            <person name="Miyakawa K."/>
            <person name="Tamaki H."/>
            <person name="Naganuma T."/>
            <person name="Kaneko K."/>
        </authorList>
    </citation>
    <scope>NUCLEOTIDE SEQUENCE [LARGE SCALE GENOMIC DNA]</scope>
    <source>
        <strain evidence="3 4">JS1</strain>
    </source>
</reference>
<accession>A0A7J0BWM0</accession>